<dbReference type="Proteomes" id="UP001190700">
    <property type="component" value="Unassembled WGS sequence"/>
</dbReference>
<proteinExistence type="predicted"/>
<evidence type="ECO:0000313" key="2">
    <source>
        <dbReference type="Proteomes" id="UP001190700"/>
    </source>
</evidence>
<gene>
    <name evidence="1" type="ORF">CYMTET_32808</name>
</gene>
<comment type="caution">
    <text evidence="1">The sequence shown here is derived from an EMBL/GenBank/DDBJ whole genome shotgun (WGS) entry which is preliminary data.</text>
</comment>
<keyword evidence="2" id="KW-1185">Reference proteome</keyword>
<name>A0AAE0FEK8_9CHLO</name>
<dbReference type="EMBL" id="LGRX02019792">
    <property type="protein sequence ID" value="KAK3258134.1"/>
    <property type="molecule type" value="Genomic_DNA"/>
</dbReference>
<organism evidence="1 2">
    <name type="scientific">Cymbomonas tetramitiformis</name>
    <dbReference type="NCBI Taxonomy" id="36881"/>
    <lineage>
        <taxon>Eukaryota</taxon>
        <taxon>Viridiplantae</taxon>
        <taxon>Chlorophyta</taxon>
        <taxon>Pyramimonadophyceae</taxon>
        <taxon>Pyramimonadales</taxon>
        <taxon>Pyramimonadaceae</taxon>
        <taxon>Cymbomonas</taxon>
    </lineage>
</organism>
<protein>
    <submittedName>
        <fullName evidence="1">Uncharacterized protein</fullName>
    </submittedName>
</protein>
<reference evidence="1 2" key="1">
    <citation type="journal article" date="2015" name="Genome Biol. Evol.">
        <title>Comparative Genomics of a Bacterivorous Green Alga Reveals Evolutionary Causalities and Consequences of Phago-Mixotrophic Mode of Nutrition.</title>
        <authorList>
            <person name="Burns J.A."/>
            <person name="Paasch A."/>
            <person name="Narechania A."/>
            <person name="Kim E."/>
        </authorList>
    </citation>
    <scope>NUCLEOTIDE SEQUENCE [LARGE SCALE GENOMIC DNA]</scope>
    <source>
        <strain evidence="1 2">PLY_AMNH</strain>
    </source>
</reference>
<evidence type="ECO:0000313" key="1">
    <source>
        <dbReference type="EMBL" id="KAK3258134.1"/>
    </source>
</evidence>
<sequence>MYLYGVVSAALAVLAWFFFFRQHEYPEKYPLWKCQKCGVMGSFETRNRGKCSGGYTSLSKEDEEPPGKEAGLATGKFCCRCTYPDIMQAGLHMLCSDICDQCKRRQQFGEQAANKSD</sequence>
<accession>A0AAE0FEK8</accession>
<dbReference type="AlphaFoldDB" id="A0AAE0FEK8"/>